<keyword evidence="2" id="KW-1133">Transmembrane helix</keyword>
<organism evidence="3 4">
    <name type="scientific">Stenotrophomonas lacuserhaii</name>
    <dbReference type="NCBI Taxonomy" id="2760084"/>
    <lineage>
        <taxon>Bacteria</taxon>
        <taxon>Pseudomonadati</taxon>
        <taxon>Pseudomonadota</taxon>
        <taxon>Gammaproteobacteria</taxon>
        <taxon>Lysobacterales</taxon>
        <taxon>Lysobacteraceae</taxon>
        <taxon>Stenotrophomonas</taxon>
    </lineage>
</organism>
<feature type="compositionally biased region" description="Low complexity" evidence="1">
    <location>
        <begin position="369"/>
        <end position="387"/>
    </location>
</feature>
<sequence length="590" mass="62018">MPSSRAAQWIEALLARQQEPPILEKKTGLPYGWAIWLRARPPLPRPQHARELVAVLLPRPLPASRGRLPGLTMWQALRRLGWQQWDPAPRDQRWMRWTSAGVSLLLHLLFAFLLLWVALVRSSQPDTQGGEGERVQVEFIGQGAQEGGGEQPGSEAAAAAEAGAASADGPAAPPSEARDSASAASIAAAQPAPDAAAAAPAMVSEPTPAEPTPPAPTPPLPTPPVQATDVAEATTDFVVPPVSVPRTEVTVVPRQAAPLVREREVQVVQAPVVLTPRPVTPVRTRAPSETRVQVREREVPLAVQAPTPLRLPQSDVAVQVAPREPTVVREREVATVTAPAISVPTVPGREPALRTRPTTEPTVRERAVANAAASANPRPSATAAAQASSSSSAAAAASASTAASRAPGQAGAQARPTPGNWATPARGDDWGASTRDRPGSSAGAQANRDAGQGSGVFNADGSVRVPGQDGAGNTDRGAPGGDNDGWSRDRIAQSGTWLKRPPYDYTPTSFDKYWVPNESLLAEWVRRGVQSVEIPLPGTSTKISCVISVLQFGGGCGLNDPNMQDQPAIARPPPDIPFKKELQEDNGSVR</sequence>
<feature type="region of interest" description="Disordered" evidence="1">
    <location>
        <begin position="344"/>
        <end position="387"/>
    </location>
</feature>
<dbReference type="Proteomes" id="UP000636938">
    <property type="component" value="Unassembled WGS sequence"/>
</dbReference>
<feature type="compositionally biased region" description="Low complexity" evidence="1">
    <location>
        <begin position="180"/>
        <end position="207"/>
    </location>
</feature>
<evidence type="ECO:0000313" key="4">
    <source>
        <dbReference type="Proteomes" id="UP000636938"/>
    </source>
</evidence>
<dbReference type="RefSeq" id="WP_191771484.1">
    <property type="nucleotide sequence ID" value="NZ_JACSQS010000017.1"/>
</dbReference>
<accession>A0A8X8FUA6</accession>
<feature type="region of interest" description="Disordered" evidence="1">
    <location>
        <begin position="144"/>
        <end position="226"/>
    </location>
</feature>
<feature type="compositionally biased region" description="Basic and acidic residues" evidence="1">
    <location>
        <begin position="426"/>
        <end position="438"/>
    </location>
</feature>
<keyword evidence="2" id="KW-0472">Membrane</keyword>
<dbReference type="AlphaFoldDB" id="A0A8X8FUA6"/>
<protein>
    <recommendedName>
        <fullName evidence="5">Transmembrane repetitive protein</fullName>
    </recommendedName>
</protein>
<keyword evidence="4" id="KW-1185">Reference proteome</keyword>
<feature type="compositionally biased region" description="Low complexity" evidence="1">
    <location>
        <begin position="152"/>
        <end position="170"/>
    </location>
</feature>
<evidence type="ECO:0000256" key="2">
    <source>
        <dbReference type="SAM" id="Phobius"/>
    </source>
</evidence>
<keyword evidence="2" id="KW-0812">Transmembrane</keyword>
<gene>
    <name evidence="3" type="ORF">H9654_14420</name>
</gene>
<comment type="caution">
    <text evidence="3">The sequence shown here is derived from an EMBL/GenBank/DDBJ whole genome shotgun (WGS) entry which is preliminary data.</text>
</comment>
<feature type="transmembrane region" description="Helical" evidence="2">
    <location>
        <begin position="100"/>
        <end position="119"/>
    </location>
</feature>
<name>A0A8X8FUA6_9GAMM</name>
<reference evidence="3 4" key="1">
    <citation type="submission" date="2020-08" db="EMBL/GenBank/DDBJ databases">
        <title>A Genomic Blueprint of the Chicken Gut Microbiome.</title>
        <authorList>
            <person name="Gilroy R."/>
            <person name="Ravi A."/>
            <person name="Getino M."/>
            <person name="Pursley I."/>
            <person name="Horton D.L."/>
            <person name="Alikhan N.-F."/>
            <person name="Baker D."/>
            <person name="Gharbi K."/>
            <person name="Hall N."/>
            <person name="Watson M."/>
            <person name="Adriaenssens E.M."/>
            <person name="Foster-Nyarko E."/>
            <person name="Jarju S."/>
            <person name="Secka A."/>
            <person name="Antonio M."/>
            <person name="Oren A."/>
            <person name="Chaudhuri R."/>
            <person name="La Ragione R.M."/>
            <person name="Hildebrand F."/>
            <person name="Pallen M.J."/>
        </authorList>
    </citation>
    <scope>NUCLEOTIDE SEQUENCE [LARGE SCALE GENOMIC DNA]</scope>
    <source>
        <strain evidence="3 4">Sa5BUN4</strain>
    </source>
</reference>
<evidence type="ECO:0008006" key="5">
    <source>
        <dbReference type="Google" id="ProtNLM"/>
    </source>
</evidence>
<feature type="region of interest" description="Disordered" evidence="1">
    <location>
        <begin position="400"/>
        <end position="489"/>
    </location>
</feature>
<feature type="region of interest" description="Disordered" evidence="1">
    <location>
        <begin position="561"/>
        <end position="590"/>
    </location>
</feature>
<evidence type="ECO:0000313" key="3">
    <source>
        <dbReference type="EMBL" id="MBD7955397.1"/>
    </source>
</evidence>
<dbReference type="EMBL" id="JACSQS010000017">
    <property type="protein sequence ID" value="MBD7955397.1"/>
    <property type="molecule type" value="Genomic_DNA"/>
</dbReference>
<evidence type="ECO:0000256" key="1">
    <source>
        <dbReference type="SAM" id="MobiDB-lite"/>
    </source>
</evidence>
<feature type="compositionally biased region" description="Pro residues" evidence="1">
    <location>
        <begin position="208"/>
        <end position="224"/>
    </location>
</feature>
<proteinExistence type="predicted"/>